<keyword evidence="4" id="KW-1185">Reference proteome</keyword>
<dbReference type="AlphaFoldDB" id="A0A101RS50"/>
<dbReference type="Gene3D" id="3.90.180.10">
    <property type="entry name" value="Medium-chain alcohol dehydrogenases, catalytic domain"/>
    <property type="match status" value="1"/>
</dbReference>
<dbReference type="SUPFAM" id="SSF51735">
    <property type="entry name" value="NAD(P)-binding Rossmann-fold domains"/>
    <property type="match status" value="1"/>
</dbReference>
<feature type="domain" description="Enoyl reductase (ER)" evidence="2">
    <location>
        <begin position="11"/>
        <end position="304"/>
    </location>
</feature>
<dbReference type="Pfam" id="PF08240">
    <property type="entry name" value="ADH_N"/>
    <property type="match status" value="1"/>
</dbReference>
<dbReference type="PANTHER" id="PTHR44154:SF1">
    <property type="entry name" value="QUINONE OXIDOREDUCTASE"/>
    <property type="match status" value="1"/>
</dbReference>
<dbReference type="GO" id="GO:0016491">
    <property type="term" value="F:oxidoreductase activity"/>
    <property type="evidence" value="ECO:0007669"/>
    <property type="project" value="InterPro"/>
</dbReference>
<evidence type="ECO:0000313" key="3">
    <source>
        <dbReference type="EMBL" id="KUN60782.1"/>
    </source>
</evidence>
<name>A0A101RS50_9ACTN</name>
<dbReference type="InterPro" id="IPR051603">
    <property type="entry name" value="Zinc-ADH_QOR/CCCR"/>
</dbReference>
<dbReference type="InterPro" id="IPR020843">
    <property type="entry name" value="ER"/>
</dbReference>
<dbReference type="SMART" id="SM00829">
    <property type="entry name" value="PKS_ER"/>
    <property type="match status" value="1"/>
</dbReference>
<reference evidence="3 4" key="1">
    <citation type="submission" date="2015-10" db="EMBL/GenBank/DDBJ databases">
        <title>Draft genome sequence of Streptomyces griseorubiginosus DSM 40469, type strain for the species Streptomyces griseorubiginosus.</title>
        <authorList>
            <person name="Ruckert C."/>
            <person name="Winkler A."/>
            <person name="Kalinowski J."/>
            <person name="Kampfer P."/>
            <person name="Glaeser S."/>
        </authorList>
    </citation>
    <scope>NUCLEOTIDE SEQUENCE [LARGE SCALE GENOMIC DNA]</scope>
    <source>
        <strain evidence="3 4">DSM 40469</strain>
    </source>
</reference>
<keyword evidence="1" id="KW-0521">NADP</keyword>
<dbReference type="Proteomes" id="UP000054375">
    <property type="component" value="Unassembled WGS sequence"/>
</dbReference>
<dbReference type="Gene3D" id="3.40.50.720">
    <property type="entry name" value="NAD(P)-binding Rossmann-like Domain"/>
    <property type="match status" value="1"/>
</dbReference>
<accession>A0A101RS50</accession>
<dbReference type="PANTHER" id="PTHR44154">
    <property type="entry name" value="QUINONE OXIDOREDUCTASE"/>
    <property type="match status" value="1"/>
</dbReference>
<dbReference type="InterPro" id="IPR013154">
    <property type="entry name" value="ADH-like_N"/>
</dbReference>
<dbReference type="InterPro" id="IPR011032">
    <property type="entry name" value="GroES-like_sf"/>
</dbReference>
<protein>
    <submittedName>
        <fullName evidence="3">NADPH:quinone reductase</fullName>
    </submittedName>
</protein>
<comment type="caution">
    <text evidence="3">The sequence shown here is derived from an EMBL/GenBank/DDBJ whole genome shotgun (WGS) entry which is preliminary data.</text>
</comment>
<dbReference type="SUPFAM" id="SSF50129">
    <property type="entry name" value="GroES-like"/>
    <property type="match status" value="1"/>
</dbReference>
<dbReference type="Pfam" id="PF13602">
    <property type="entry name" value="ADH_zinc_N_2"/>
    <property type="match status" value="1"/>
</dbReference>
<evidence type="ECO:0000313" key="4">
    <source>
        <dbReference type="Proteomes" id="UP000054375"/>
    </source>
</evidence>
<proteinExistence type="predicted"/>
<organism evidence="3 4">
    <name type="scientific">Streptomyces griseorubiginosus</name>
    <dbReference type="NCBI Taxonomy" id="67304"/>
    <lineage>
        <taxon>Bacteria</taxon>
        <taxon>Bacillati</taxon>
        <taxon>Actinomycetota</taxon>
        <taxon>Actinomycetes</taxon>
        <taxon>Kitasatosporales</taxon>
        <taxon>Streptomycetaceae</taxon>
        <taxon>Streptomyces</taxon>
    </lineage>
</organism>
<dbReference type="InterPro" id="IPR036291">
    <property type="entry name" value="NAD(P)-bd_dom_sf"/>
</dbReference>
<evidence type="ECO:0000256" key="1">
    <source>
        <dbReference type="ARBA" id="ARBA00022857"/>
    </source>
</evidence>
<dbReference type="EMBL" id="LMWV01000031">
    <property type="protein sequence ID" value="KUN60782.1"/>
    <property type="molecule type" value="Genomic_DNA"/>
</dbReference>
<sequence>MMKAVRFHEYGGVDVLRVEEVERPSPGAGQVLVEVRAAGIQPGEVMIREGARHDRWPAAFPSGQGSDLAGVVVETGPHVRGFAVGDEVLGFTHRRASHAEYVVVDDVNLVARPAGLSWEVAGSLYVAGTTAYASVFAVDPVPGDTVVVSGAAGGVGSLAVQLARRRGATVVGLASPRNHDWLKERGVVPVVYGQGVAERVREAAGGPVDAFIDTYGEGYVRLAVELGVQPSRINTIRDWRTAAEVGARTYGEGSAACAVVVGELARLAARGELTVPVARVHPLAEVQDAYRDLEQGHTHGKIVLRP</sequence>
<gene>
    <name evidence="3" type="ORF">AQJ54_36375</name>
</gene>
<dbReference type="CDD" id="cd05289">
    <property type="entry name" value="MDR_like_2"/>
    <property type="match status" value="1"/>
</dbReference>
<evidence type="ECO:0000259" key="2">
    <source>
        <dbReference type="SMART" id="SM00829"/>
    </source>
</evidence>